<dbReference type="PRINTS" id="PR00727">
    <property type="entry name" value="LEADERPTASE"/>
</dbReference>
<feature type="compositionally biased region" description="Basic and acidic residues" evidence="8">
    <location>
        <begin position="1"/>
        <end position="13"/>
    </location>
</feature>
<feature type="region of interest" description="Disordered" evidence="8">
    <location>
        <begin position="1"/>
        <end position="66"/>
    </location>
</feature>
<keyword evidence="7" id="KW-1133">Transmembrane helix</keyword>
<dbReference type="InterPro" id="IPR019757">
    <property type="entry name" value="Pept_S26A_signal_pept_1_Lys-AS"/>
</dbReference>
<proteinExistence type="inferred from homology"/>
<keyword evidence="7" id="KW-0645">Protease</keyword>
<comment type="caution">
    <text evidence="10">The sequence shown here is derived from an EMBL/GenBank/DDBJ whole genome shotgun (WGS) entry which is preliminary data.</text>
</comment>
<keyword evidence="7" id="KW-0812">Transmembrane</keyword>
<feature type="domain" description="Peptidase S26" evidence="9">
    <location>
        <begin position="78"/>
        <end position="253"/>
    </location>
</feature>
<comment type="subcellular location">
    <subcellularLocation>
        <location evidence="2">Cell membrane</location>
        <topology evidence="2">Single-pass type II membrane protein</topology>
    </subcellularLocation>
    <subcellularLocation>
        <location evidence="7">Membrane</location>
        <topology evidence="7">Single-pass type II membrane protein</topology>
    </subcellularLocation>
</comment>
<dbReference type="InterPro" id="IPR036286">
    <property type="entry name" value="LexA/Signal_pep-like_sf"/>
</dbReference>
<dbReference type="Pfam" id="PF10502">
    <property type="entry name" value="Peptidase_S26"/>
    <property type="match status" value="1"/>
</dbReference>
<evidence type="ECO:0000256" key="3">
    <source>
        <dbReference type="ARBA" id="ARBA00009370"/>
    </source>
</evidence>
<gene>
    <name evidence="10" type="ORF">LY28_02468</name>
</gene>
<dbReference type="AlphaFoldDB" id="A0A318XIS4"/>
<feature type="active site" evidence="6">
    <location>
        <position position="108"/>
    </location>
</feature>
<keyword evidence="7" id="KW-0472">Membrane</keyword>
<evidence type="ECO:0000313" key="11">
    <source>
        <dbReference type="Proteomes" id="UP000248132"/>
    </source>
</evidence>
<dbReference type="PROSITE" id="PS00761">
    <property type="entry name" value="SPASE_I_3"/>
    <property type="match status" value="1"/>
</dbReference>
<dbReference type="GO" id="GO:0004252">
    <property type="term" value="F:serine-type endopeptidase activity"/>
    <property type="evidence" value="ECO:0007669"/>
    <property type="project" value="InterPro"/>
</dbReference>
<dbReference type="PROSITE" id="PS00760">
    <property type="entry name" value="SPASE_I_2"/>
    <property type="match status" value="1"/>
</dbReference>
<evidence type="ECO:0000256" key="4">
    <source>
        <dbReference type="ARBA" id="ARBA00013208"/>
    </source>
</evidence>
<dbReference type="GO" id="GO:0006465">
    <property type="term" value="P:signal peptide processing"/>
    <property type="evidence" value="ECO:0007669"/>
    <property type="project" value="InterPro"/>
</dbReference>
<evidence type="ECO:0000256" key="7">
    <source>
        <dbReference type="RuleBase" id="RU362042"/>
    </source>
</evidence>
<dbReference type="RefSeq" id="WP_242981258.1">
    <property type="nucleotide sequence ID" value="NZ_QKMR01000014.1"/>
</dbReference>
<dbReference type="Proteomes" id="UP000248132">
    <property type="component" value="Unassembled WGS sequence"/>
</dbReference>
<comment type="catalytic activity">
    <reaction evidence="1 7">
        <text>Cleavage of hydrophobic, N-terminal signal or leader sequences from secreted and periplasmic proteins.</text>
        <dbReference type="EC" id="3.4.21.89"/>
    </reaction>
</comment>
<feature type="transmembrane region" description="Helical" evidence="7">
    <location>
        <begin position="77"/>
        <end position="99"/>
    </location>
</feature>
<evidence type="ECO:0000256" key="6">
    <source>
        <dbReference type="PIRSR" id="PIRSR600223-1"/>
    </source>
</evidence>
<dbReference type="InterPro" id="IPR019758">
    <property type="entry name" value="Pept_S26A_signal_pept_1_CS"/>
</dbReference>
<evidence type="ECO:0000313" key="10">
    <source>
        <dbReference type="EMBL" id="PYG87085.1"/>
    </source>
</evidence>
<dbReference type="InterPro" id="IPR019533">
    <property type="entry name" value="Peptidase_S26"/>
</dbReference>
<comment type="similarity">
    <text evidence="3 7">Belongs to the peptidase S26 family.</text>
</comment>
<accession>A0A318XIS4</accession>
<protein>
    <recommendedName>
        <fullName evidence="4 7">Signal peptidase I</fullName>
        <ecNumber evidence="4 7">3.4.21.89</ecNumber>
    </recommendedName>
</protein>
<dbReference type="PANTHER" id="PTHR43390">
    <property type="entry name" value="SIGNAL PEPTIDASE I"/>
    <property type="match status" value="1"/>
</dbReference>
<name>A0A318XIS4_9FIRM</name>
<dbReference type="SUPFAM" id="SSF51306">
    <property type="entry name" value="LexA/Signal peptidase"/>
    <property type="match status" value="1"/>
</dbReference>
<dbReference type="CDD" id="cd06530">
    <property type="entry name" value="S26_SPase_I"/>
    <property type="match status" value="1"/>
</dbReference>
<evidence type="ECO:0000256" key="8">
    <source>
        <dbReference type="SAM" id="MobiDB-lite"/>
    </source>
</evidence>
<organism evidence="10 11">
    <name type="scientific">Ruminiclostridium sufflavum DSM 19573</name>
    <dbReference type="NCBI Taxonomy" id="1121337"/>
    <lineage>
        <taxon>Bacteria</taxon>
        <taxon>Bacillati</taxon>
        <taxon>Bacillota</taxon>
        <taxon>Clostridia</taxon>
        <taxon>Eubacteriales</taxon>
        <taxon>Oscillospiraceae</taxon>
        <taxon>Ruminiclostridium</taxon>
    </lineage>
</organism>
<evidence type="ECO:0000259" key="9">
    <source>
        <dbReference type="Pfam" id="PF10502"/>
    </source>
</evidence>
<dbReference type="NCBIfam" id="TIGR02227">
    <property type="entry name" value="sigpep_I_bact"/>
    <property type="match status" value="1"/>
</dbReference>
<dbReference type="EC" id="3.4.21.89" evidence="4 7"/>
<evidence type="ECO:0000256" key="1">
    <source>
        <dbReference type="ARBA" id="ARBA00000677"/>
    </source>
</evidence>
<feature type="active site" evidence="6">
    <location>
        <position position="165"/>
    </location>
</feature>
<dbReference type="PANTHER" id="PTHR43390:SF1">
    <property type="entry name" value="CHLOROPLAST PROCESSING PEPTIDASE"/>
    <property type="match status" value="1"/>
</dbReference>
<reference evidence="10 11" key="1">
    <citation type="submission" date="2018-06" db="EMBL/GenBank/DDBJ databases">
        <title>Genomic Encyclopedia of Type Strains, Phase I: the one thousand microbial genomes (KMG-I) project.</title>
        <authorList>
            <person name="Kyrpides N."/>
        </authorList>
    </citation>
    <scope>NUCLEOTIDE SEQUENCE [LARGE SCALE GENOMIC DNA]</scope>
    <source>
        <strain evidence="10 11">DSM 19573</strain>
    </source>
</reference>
<keyword evidence="11" id="KW-1185">Reference proteome</keyword>
<dbReference type="GO" id="GO:0005886">
    <property type="term" value="C:plasma membrane"/>
    <property type="evidence" value="ECO:0007669"/>
    <property type="project" value="UniProtKB-SubCell"/>
</dbReference>
<dbReference type="InterPro" id="IPR000223">
    <property type="entry name" value="Pept_S26A_signal_pept_1"/>
</dbReference>
<sequence length="263" mass="29404">MENKNSEGGKDEALNVGFDNEDINGKKASDNNNGNDIKNDSDIKPAEYSAAEMSSNTGDEAGKITKSKKKNSIGREILEWVMVIVAALLISMLIKAFIFSTYKVNMVSMENTLHEGHNVIVYKTGYFFNEPERGDIIVFMHEEGKIKNFIKYLPIRNPGEVDYIKRVIGLPGDQIDIRDGSVYRKSEGESDFIKLDEPYTKTTTDSKGMQLPFTVPEGQLFVMGDNRGQSLDSRQIGTIDMDAVIGKAVFRIWPFSVFGGLYD</sequence>
<dbReference type="GO" id="GO:0009003">
    <property type="term" value="F:signal peptidase activity"/>
    <property type="evidence" value="ECO:0007669"/>
    <property type="project" value="UniProtKB-EC"/>
</dbReference>
<dbReference type="EMBL" id="QKMR01000014">
    <property type="protein sequence ID" value="PYG87085.1"/>
    <property type="molecule type" value="Genomic_DNA"/>
</dbReference>
<evidence type="ECO:0000256" key="5">
    <source>
        <dbReference type="ARBA" id="ARBA00022801"/>
    </source>
</evidence>
<dbReference type="Gene3D" id="2.10.109.10">
    <property type="entry name" value="Umud Fragment, subunit A"/>
    <property type="match status" value="1"/>
</dbReference>
<keyword evidence="5 7" id="KW-0378">Hydrolase</keyword>
<evidence type="ECO:0000256" key="2">
    <source>
        <dbReference type="ARBA" id="ARBA00004401"/>
    </source>
</evidence>